<proteinExistence type="predicted"/>
<sequence>MSSGPALVAALAARWPLPDRLDLRDELLVAWDRPGYHDLLHLTEVLDRLDELADAGVPLDRTPVAVAAWFHDAVYDGAPDDEERSARWAERALTGPLATEVARLVRMTVEHRPDDDDTHGGALSDADLAILAAPPERYDAYVAGVRADFAHVGDDDFRAGRRAVLEDLIARTRLFRTGRARELWEERARANLARELARLRD</sequence>
<reference evidence="1 2" key="1">
    <citation type="submission" date="2024-09" db="EMBL/GenBank/DDBJ databases">
        <authorList>
            <person name="Sun Q."/>
            <person name="Mori K."/>
        </authorList>
    </citation>
    <scope>NUCLEOTIDE SEQUENCE [LARGE SCALE GENOMIC DNA]</scope>
    <source>
        <strain evidence="1 2">CCM 8654</strain>
    </source>
</reference>
<gene>
    <name evidence="1" type="ORF">ACFFJG_13940</name>
</gene>
<dbReference type="InterPro" id="IPR009218">
    <property type="entry name" value="HD_phosphohydro"/>
</dbReference>
<accession>A0ABV6E3L4</accession>
<dbReference type="Proteomes" id="UP001589698">
    <property type="component" value="Unassembled WGS sequence"/>
</dbReference>
<dbReference type="Gene3D" id="1.10.3210.10">
    <property type="entry name" value="Hypothetical protein af1432"/>
    <property type="match status" value="1"/>
</dbReference>
<comment type="caution">
    <text evidence="1">The sequence shown here is derived from an EMBL/GenBank/DDBJ whole genome shotgun (WGS) entry which is preliminary data.</text>
</comment>
<evidence type="ECO:0000313" key="1">
    <source>
        <dbReference type="EMBL" id="MFC0223584.1"/>
    </source>
</evidence>
<dbReference type="PANTHER" id="PTHR21174:SF0">
    <property type="entry name" value="HD PHOSPHOHYDROLASE FAMILY PROTEIN-RELATED"/>
    <property type="match status" value="1"/>
</dbReference>
<protein>
    <recommendedName>
        <fullName evidence="3">Metal-dependent phosphohydrolase</fullName>
    </recommendedName>
</protein>
<dbReference type="PIRSF" id="PIRSF035170">
    <property type="entry name" value="HD_phosphohydro"/>
    <property type="match status" value="1"/>
</dbReference>
<name>A0ABV6E3L4_9ACTN</name>
<dbReference type="EMBL" id="JBHLXH010000001">
    <property type="protein sequence ID" value="MFC0223584.1"/>
    <property type="molecule type" value="Genomic_DNA"/>
</dbReference>
<dbReference type="SUPFAM" id="SSF109604">
    <property type="entry name" value="HD-domain/PDEase-like"/>
    <property type="match status" value="1"/>
</dbReference>
<organism evidence="1 2">
    <name type="scientific">Nocardioides zeicaulis</name>
    <dbReference type="NCBI Taxonomy" id="1776857"/>
    <lineage>
        <taxon>Bacteria</taxon>
        <taxon>Bacillati</taxon>
        <taxon>Actinomycetota</taxon>
        <taxon>Actinomycetes</taxon>
        <taxon>Propionibacteriales</taxon>
        <taxon>Nocardioidaceae</taxon>
        <taxon>Nocardioides</taxon>
    </lineage>
</organism>
<evidence type="ECO:0000313" key="2">
    <source>
        <dbReference type="Proteomes" id="UP001589698"/>
    </source>
</evidence>
<keyword evidence="2" id="KW-1185">Reference proteome</keyword>
<dbReference type="RefSeq" id="WP_378519325.1">
    <property type="nucleotide sequence ID" value="NZ_CBCSDI010000084.1"/>
</dbReference>
<evidence type="ECO:0008006" key="3">
    <source>
        <dbReference type="Google" id="ProtNLM"/>
    </source>
</evidence>
<dbReference type="PANTHER" id="PTHR21174">
    <property type="match status" value="1"/>
</dbReference>